<dbReference type="InterPro" id="IPR051680">
    <property type="entry name" value="ATP-dep_Glu-Cys_Ligase-2"/>
</dbReference>
<feature type="compositionally biased region" description="Polar residues" evidence="1">
    <location>
        <begin position="1"/>
        <end position="11"/>
    </location>
</feature>
<dbReference type="AlphaFoldDB" id="A0A2N5X2C4"/>
<feature type="domain" description="DUF403" evidence="2">
    <location>
        <begin position="522"/>
        <end position="841"/>
    </location>
</feature>
<evidence type="ECO:0000313" key="4">
    <source>
        <dbReference type="EMBL" id="PLW68644.1"/>
    </source>
</evidence>
<organism evidence="4 5">
    <name type="scientific">Pseudohalioglobus lutimaris</name>
    <dbReference type="NCBI Taxonomy" id="1737061"/>
    <lineage>
        <taxon>Bacteria</taxon>
        <taxon>Pseudomonadati</taxon>
        <taxon>Pseudomonadota</taxon>
        <taxon>Gammaproteobacteria</taxon>
        <taxon>Cellvibrionales</taxon>
        <taxon>Halieaceae</taxon>
        <taxon>Pseudohalioglobus</taxon>
    </lineage>
</organism>
<sequence>MSQSQSPSIGQPTVPAASDTLEYSPQPGLLDETRAADGSVKPGWQYLLQSVGDLGPEVMRQREHKARRILRDDGATYNLYGKPGSPSTSWELDTVPYVIDSEDWAGIEAGLVERSELFNLILRDLYGPRDIIRHGALPPEALFGHGGFLRACQGLQMPGEQELILHAVDIVRRADGSVCVLSDRTQAPSGSGYVLENRTVMSRVFPSLYRDSHVHRIASFYHRLRLKLISLSPSGDIPRIALLTPGARNESYFEHAYLANYMGFPMVQSGDLVVRNGFLWMKSLEGLKRVDVLLRRVDDESCDPVELRADSQMGVPGLLEVVRTGRLVIANPLGSGVLENPALLKYLPAISMLLLGREPRLDSVQTYWAGDHRDLAFINDNIRSLIIKNTWRGSNEPSVFAGDLDETQLQALLARIHRYRHQFVAQEKLAKSYTPAFNGSGLEPRPTLLRTFSVATDNSYTVLPGGLTRIGTSLDGQFISMQEGSPSKDTWVTASEPERAPVPGLAPEKRHFSGESALDSPPSRVVENLYWMGRYAERADASMRLLRTVFVMLNGEDPISADAQRILLQTVSEITYTLPGFTTATAAQLADPEAELMQIVRDGERVGSVRSTINSMLLAADESKELLSTDTIRVINDVRDALDNLDGDLAGGLASAPEEALDPLVTALAGLSGLTQESMIRGMGWHFIEMGKRIERAQQTIATVKGLMGTVSGEMEQSTLLTALLTSMEVLITYRRRGREKRGIELGLELVLLDSRNPRSLLFQLERLQEHLVELPRPGKESGELNAESRALLEASTLVKLSTLPQLLQVADQRRPELEARMTQLADLLREFSRLITDKHFDHRSGPQQLFTSFGGTAPGVLNAGLPGAGERG</sequence>
<dbReference type="EMBL" id="PKUS01000012">
    <property type="protein sequence ID" value="PLW68644.1"/>
    <property type="molecule type" value="Genomic_DNA"/>
</dbReference>
<evidence type="ECO:0000256" key="1">
    <source>
        <dbReference type="SAM" id="MobiDB-lite"/>
    </source>
</evidence>
<gene>
    <name evidence="4" type="ORF">C0039_11560</name>
</gene>
<comment type="caution">
    <text evidence="4">The sequence shown here is derived from an EMBL/GenBank/DDBJ whole genome shotgun (WGS) entry which is preliminary data.</text>
</comment>
<dbReference type="PANTHER" id="PTHR34595">
    <property type="entry name" value="BLR5612 PROTEIN"/>
    <property type="match status" value="1"/>
</dbReference>
<dbReference type="InterPro" id="IPR007296">
    <property type="entry name" value="DUF403"/>
</dbReference>
<dbReference type="Pfam" id="PF04168">
    <property type="entry name" value="Alpha-E"/>
    <property type="match status" value="1"/>
</dbReference>
<feature type="region of interest" description="Disordered" evidence="1">
    <location>
        <begin position="1"/>
        <end position="35"/>
    </location>
</feature>
<dbReference type="Proteomes" id="UP000235005">
    <property type="component" value="Unassembled WGS sequence"/>
</dbReference>
<name>A0A2N5X2C4_9GAMM</name>
<evidence type="ECO:0000313" key="5">
    <source>
        <dbReference type="Proteomes" id="UP000235005"/>
    </source>
</evidence>
<reference evidence="4 5" key="1">
    <citation type="submission" date="2018-01" db="EMBL/GenBank/DDBJ databases">
        <title>The draft genome sequence of Halioglobus lutimaris HF004.</title>
        <authorList>
            <person name="Du Z.-J."/>
            <person name="Shi M.-J."/>
        </authorList>
    </citation>
    <scope>NUCLEOTIDE SEQUENCE [LARGE SCALE GENOMIC DNA]</scope>
    <source>
        <strain evidence="4 5">HF004</strain>
    </source>
</reference>
<dbReference type="OrthoDB" id="9804079at2"/>
<dbReference type="RefSeq" id="WP_075999131.1">
    <property type="nucleotide sequence ID" value="NZ_PKUS01000012.1"/>
</dbReference>
<dbReference type="SUPFAM" id="SSF56059">
    <property type="entry name" value="Glutathione synthetase ATP-binding domain-like"/>
    <property type="match status" value="1"/>
</dbReference>
<dbReference type="Gene3D" id="3.40.50.11290">
    <property type="match status" value="1"/>
</dbReference>
<protein>
    <submittedName>
        <fullName evidence="4">Uncharacterized protein</fullName>
    </submittedName>
</protein>
<feature type="domain" description="Circularly permuted ATP-grasp type 2" evidence="3">
    <location>
        <begin position="96"/>
        <end position="470"/>
    </location>
</feature>
<keyword evidence="5" id="KW-1185">Reference proteome</keyword>
<accession>A0A2N5X2C4</accession>
<evidence type="ECO:0000259" key="3">
    <source>
        <dbReference type="Pfam" id="PF14403"/>
    </source>
</evidence>
<evidence type="ECO:0000259" key="2">
    <source>
        <dbReference type="Pfam" id="PF04168"/>
    </source>
</evidence>
<dbReference type="InterPro" id="IPR025841">
    <property type="entry name" value="CP_ATPgrasp_2"/>
</dbReference>
<dbReference type="Pfam" id="PF14403">
    <property type="entry name" value="CP_ATPgrasp_2"/>
    <property type="match status" value="1"/>
</dbReference>
<proteinExistence type="predicted"/>
<dbReference type="PANTHER" id="PTHR34595:SF2">
    <property type="entry name" value="BLR2978 PROTEIN"/>
    <property type="match status" value="1"/>
</dbReference>